<comment type="caution">
    <text evidence="1">The sequence shown here is derived from an EMBL/GenBank/DDBJ whole genome shotgun (WGS) entry which is preliminary data.</text>
</comment>
<evidence type="ECO:0000313" key="2">
    <source>
        <dbReference type="Proteomes" id="UP001364695"/>
    </source>
</evidence>
<accession>A0ACC6NZK9</accession>
<keyword evidence="2" id="KW-1185">Reference proteome</keyword>
<protein>
    <submittedName>
        <fullName evidence="1">Redoxin domain-containing protein</fullName>
    </submittedName>
</protein>
<evidence type="ECO:0000313" key="1">
    <source>
        <dbReference type="EMBL" id="MEJ7137370.1"/>
    </source>
</evidence>
<reference evidence="1" key="1">
    <citation type="submission" date="2023-10" db="EMBL/GenBank/DDBJ databases">
        <title>Amphibacter perezi, gen. nov., sp. nov. a novel taxa of the family Comamonadaceae, class Betaproteobacteria isolated from the skin microbiota of Pelophylax perezi from different populations.</title>
        <authorList>
            <person name="Costa S."/>
            <person name="Proenca D.N."/>
            <person name="Lopes I."/>
            <person name="Morais P.V."/>
        </authorList>
    </citation>
    <scope>NUCLEOTIDE SEQUENCE</scope>
    <source>
        <strain evidence="1">SL12-8</strain>
    </source>
</reference>
<dbReference type="Proteomes" id="UP001364695">
    <property type="component" value="Unassembled WGS sequence"/>
</dbReference>
<sequence>MNRRNFLDLGLAGLAAGAAGALLPSVALAQSALPVKGVAPEITEGGPWFNSAAPQTLEKLRGKVVLVNFWTFACINCQHTLPHVRALYQKYHNQGFEILGVHTPELVFERDLGNVQAAIKKESITWPVVFDGQYKVWNSYDNQFWPAFYYIDKKGRIRYTHFGEGEYATQDDVVKQLLAEA</sequence>
<name>A0ACC6NZK9_9BURK</name>
<proteinExistence type="predicted"/>
<gene>
    <name evidence="1" type="ORF">RV045_02855</name>
</gene>
<dbReference type="EMBL" id="JAWDIE010000003">
    <property type="protein sequence ID" value="MEJ7137370.1"/>
    <property type="molecule type" value="Genomic_DNA"/>
</dbReference>
<organism evidence="1 2">
    <name type="scientific">Amphibiibacter pelophylacis</name>
    <dbReference type="NCBI Taxonomy" id="1799477"/>
    <lineage>
        <taxon>Bacteria</taxon>
        <taxon>Pseudomonadati</taxon>
        <taxon>Pseudomonadota</taxon>
        <taxon>Betaproteobacteria</taxon>
        <taxon>Burkholderiales</taxon>
        <taxon>Sphaerotilaceae</taxon>
        <taxon>Amphibiibacter</taxon>
    </lineage>
</organism>